<dbReference type="OrthoDB" id="2963168at2759"/>
<protein>
    <submittedName>
        <fullName evidence="1">Uncharacterized protein</fullName>
    </submittedName>
</protein>
<dbReference type="PRINTS" id="PR00301">
    <property type="entry name" value="HEATSHOCK70"/>
</dbReference>
<dbReference type="SUPFAM" id="SSF53067">
    <property type="entry name" value="Actin-like ATPase domain"/>
    <property type="match status" value="2"/>
</dbReference>
<reference evidence="1" key="1">
    <citation type="journal article" date="2021" name="J Fungi (Basel)">
        <title>Genomic and Metabolomic Analyses of the Marine Fungus Emericellopsis cladophorae: Insights into Saltwater Adaptability Mechanisms and Its Biosynthetic Potential.</title>
        <authorList>
            <person name="Goncalves M.F.M."/>
            <person name="Hilario S."/>
            <person name="Van de Peer Y."/>
            <person name="Esteves A.C."/>
            <person name="Alves A."/>
        </authorList>
    </citation>
    <scope>NUCLEOTIDE SEQUENCE</scope>
    <source>
        <strain evidence="1">MUM 19.33</strain>
    </source>
</reference>
<comment type="caution">
    <text evidence="1">The sequence shown here is derived from an EMBL/GenBank/DDBJ whole genome shotgun (WGS) entry which is preliminary data.</text>
</comment>
<dbReference type="EMBL" id="JAGIXG020000005">
    <property type="protein sequence ID" value="KAI6784278.1"/>
    <property type="molecule type" value="Genomic_DNA"/>
</dbReference>
<dbReference type="AlphaFoldDB" id="A0A9P9Y6N8"/>
<dbReference type="CDD" id="cd10170">
    <property type="entry name" value="ASKHA_NBD_HSP70"/>
    <property type="match status" value="1"/>
</dbReference>
<sequence length="509" mass="56492">MLSSVYTYLDRAYHSQHEISHEVSGWPQGKLIIGIDFGTKYSGIAWAGTQQPDRNTAITTWPVCAASSEGESSAKVPTTLRYTKREVQWGFSIPGNVPEDEIVEWFKLDLYKTTKAMTQSSQKLSARGGRDPAQLVTDFMERLGAHLHYILQYKLGDTVLKSKPMEFIATVPAMWSDSAKDLTRHACQNAPSLGANGRLIHFISGPEAAALYALQGLDPHGLKVNQTILLVDAGGGIVDLIAHRITQLKPILELEEAAPGTGGIFGSCWLNRRVEKFMQDKLCHLDCFDQEVVYETVDVFEKKIKRQFASKTPDDETFTFPLGGVANSAQLGVSRGRFAMKASDIREIFRPVVNQIIKLIKAQLQSIRTPVTAILLVGDFGASMYLRDRITDAGDTVLEDRSVPIFYELTQAVHLGRPFELEIAIKYDRANRNLAGAVITKGKDVLDLSTLRAGLGNIPEESLSQSLGADGLQHYRLQCEVHATFKSASIEYSLHYHGRRYHSVTCEYV</sequence>
<proteinExistence type="predicted"/>
<evidence type="ECO:0000313" key="2">
    <source>
        <dbReference type="Proteomes" id="UP001055219"/>
    </source>
</evidence>
<reference evidence="1" key="2">
    <citation type="submission" date="2022-07" db="EMBL/GenBank/DDBJ databases">
        <authorList>
            <person name="Goncalves M.F.M."/>
            <person name="Hilario S."/>
            <person name="Van De Peer Y."/>
            <person name="Esteves A.C."/>
            <person name="Alves A."/>
        </authorList>
    </citation>
    <scope>NUCLEOTIDE SEQUENCE</scope>
    <source>
        <strain evidence="1">MUM 19.33</strain>
    </source>
</reference>
<evidence type="ECO:0000313" key="1">
    <source>
        <dbReference type="EMBL" id="KAI6784278.1"/>
    </source>
</evidence>
<dbReference type="RefSeq" id="XP_051365134.1">
    <property type="nucleotide sequence ID" value="XM_051503521.1"/>
</dbReference>
<name>A0A9P9Y6N8_9HYPO</name>
<dbReference type="PANTHER" id="PTHR14187">
    <property type="entry name" value="ALPHA KINASE/ELONGATION FACTOR 2 KINASE"/>
    <property type="match status" value="1"/>
</dbReference>
<dbReference type="InterPro" id="IPR043129">
    <property type="entry name" value="ATPase_NBD"/>
</dbReference>
<keyword evidence="2" id="KW-1185">Reference proteome</keyword>
<organism evidence="1 2">
    <name type="scientific">Emericellopsis cladophorae</name>
    <dbReference type="NCBI Taxonomy" id="2686198"/>
    <lineage>
        <taxon>Eukaryota</taxon>
        <taxon>Fungi</taxon>
        <taxon>Dikarya</taxon>
        <taxon>Ascomycota</taxon>
        <taxon>Pezizomycotina</taxon>
        <taxon>Sordariomycetes</taxon>
        <taxon>Hypocreomycetidae</taxon>
        <taxon>Hypocreales</taxon>
        <taxon>Bionectriaceae</taxon>
        <taxon>Emericellopsis</taxon>
    </lineage>
</organism>
<dbReference type="Gene3D" id="3.30.420.40">
    <property type="match status" value="1"/>
</dbReference>
<dbReference type="PANTHER" id="PTHR14187:SF82">
    <property type="entry name" value="FAMILY CHAPERONE, PUTATIVE (AFU_ORTHOLOGUE AFUA_7G08575)-RELATED"/>
    <property type="match status" value="1"/>
</dbReference>
<gene>
    <name evidence="1" type="ORF">J7T54_004824</name>
</gene>
<dbReference type="Proteomes" id="UP001055219">
    <property type="component" value="Unassembled WGS sequence"/>
</dbReference>
<accession>A0A9P9Y6N8</accession>
<dbReference type="GeneID" id="75831310"/>